<dbReference type="KEGG" id="hara:AArcS_0581"/>
<dbReference type="EMBL" id="CP064786">
    <property type="protein sequence ID" value="QSG01809.1"/>
    <property type="molecule type" value="Genomic_DNA"/>
</dbReference>
<dbReference type="SUPFAM" id="SSF51338">
    <property type="entry name" value="Composite domain of metallo-dependent hydrolases"/>
    <property type="match status" value="1"/>
</dbReference>
<dbReference type="SUPFAM" id="SSF51556">
    <property type="entry name" value="Metallo-dependent hydrolases"/>
    <property type="match status" value="1"/>
</dbReference>
<dbReference type="Gene3D" id="3.10.310.70">
    <property type="match status" value="1"/>
</dbReference>
<reference evidence="2" key="1">
    <citation type="submission" date="2020-11" db="EMBL/GenBank/DDBJ databases">
        <title>Carbohydrate-dependent, anaerobic sulfur respiration: A novel catabolism in halophilic archaea.</title>
        <authorList>
            <person name="Sorokin D.Y."/>
            <person name="Messina E."/>
            <person name="Smedile F."/>
            <person name="La Cono V."/>
            <person name="Hallsworth J.E."/>
            <person name="Yakimov M.M."/>
        </authorList>
    </citation>
    <scope>NUCLEOTIDE SEQUENCE</scope>
    <source>
        <strain evidence="2">AArc-S</strain>
    </source>
</reference>
<keyword evidence="3" id="KW-1185">Reference proteome</keyword>
<dbReference type="PANTHER" id="PTHR22642">
    <property type="entry name" value="IMIDAZOLONEPROPIONASE"/>
    <property type="match status" value="1"/>
</dbReference>
<dbReference type="Pfam" id="PF07969">
    <property type="entry name" value="Amidohydro_3"/>
    <property type="match status" value="1"/>
</dbReference>
<dbReference type="CDD" id="cd01300">
    <property type="entry name" value="YtcJ_like"/>
    <property type="match status" value="1"/>
</dbReference>
<dbReference type="PANTHER" id="PTHR22642:SF2">
    <property type="entry name" value="PROTEIN LONG AFTER FAR-RED 3"/>
    <property type="match status" value="1"/>
</dbReference>
<dbReference type="InterPro" id="IPR033932">
    <property type="entry name" value="YtcJ-like"/>
</dbReference>
<organism evidence="2 3">
    <name type="scientific">Natranaeroarchaeum sulfidigenes</name>
    <dbReference type="NCBI Taxonomy" id="2784880"/>
    <lineage>
        <taxon>Archaea</taxon>
        <taxon>Methanobacteriati</taxon>
        <taxon>Methanobacteriota</taxon>
        <taxon>Stenosarchaea group</taxon>
        <taxon>Halobacteria</taxon>
        <taxon>Halobacteriales</taxon>
        <taxon>Natronoarchaeaceae</taxon>
        <taxon>Natranaeroarchaeum</taxon>
    </lineage>
</organism>
<evidence type="ECO:0000259" key="1">
    <source>
        <dbReference type="Pfam" id="PF07969"/>
    </source>
</evidence>
<dbReference type="Gene3D" id="3.20.20.140">
    <property type="entry name" value="Metal-dependent hydrolases"/>
    <property type="match status" value="1"/>
</dbReference>
<dbReference type="GeneID" id="70683962"/>
<feature type="domain" description="Amidohydrolase 3" evidence="1">
    <location>
        <begin position="49"/>
        <end position="514"/>
    </location>
</feature>
<dbReference type="InterPro" id="IPR011059">
    <property type="entry name" value="Metal-dep_hydrolase_composite"/>
</dbReference>
<dbReference type="InterPro" id="IPR032466">
    <property type="entry name" value="Metal_Hydrolase"/>
</dbReference>
<dbReference type="RefSeq" id="WP_238478918.1">
    <property type="nucleotide sequence ID" value="NZ_CP064786.1"/>
</dbReference>
<sequence length="519" mass="56241">METDATLLHGGRVYPLGESTASSDAIRFEDGVVSGVGIGARERSSARRIDLDGRVVVPGFHDAHTHVLWVGLYERETDLGGVESRRDVLAQLAANAGRTEPGEWVLGFGYDESGWDDDTRLRRAELDDISDQHPIVVQRVDGHTLSLNTRAIERLEFAGADGVERDATGTPTGIVVEEAAGLVQRETYPDRERARELLDAACDRLHELGVTSVQDMAGLTTPSGTGDPMHAAFQRARRDGELSLRIGYYIHVERAEELAALELASGFGDDRLRILGVKLFVDGSIGSRTAKLDGEFADDPGNTGEFVIDRSQLDSVLNQAAERSQRVAVHAIGDAAIDRVLDAFETVADRYETSPPNLRIEHLELATDSQLDRVASIDALASMQPNFLQWAGDSGLYADRLESRWHGRTNRLRDVRDRGIDLAFGSDTMPSGPLYGIHHAVNAPTAAQRLDVGDALRAYTHGGAVAEGTDDWKGTLEPGMVADAVVLDSDPFERPGTIEDISVVGTIVDGEIVYDDGVT</sequence>
<evidence type="ECO:0000313" key="2">
    <source>
        <dbReference type="EMBL" id="QSG01809.1"/>
    </source>
</evidence>
<protein>
    <submittedName>
        <fullName evidence="2">Putative metal-dependent hydrolase with the TIM-barrel fold</fullName>
    </submittedName>
</protein>
<evidence type="ECO:0000313" key="3">
    <source>
        <dbReference type="Proteomes" id="UP000663586"/>
    </source>
</evidence>
<dbReference type="GO" id="GO:0016810">
    <property type="term" value="F:hydrolase activity, acting on carbon-nitrogen (but not peptide) bonds"/>
    <property type="evidence" value="ECO:0007669"/>
    <property type="project" value="InterPro"/>
</dbReference>
<dbReference type="AlphaFoldDB" id="A0A897MS71"/>
<proteinExistence type="predicted"/>
<dbReference type="InterPro" id="IPR013108">
    <property type="entry name" value="Amidohydro_3"/>
</dbReference>
<keyword evidence="2" id="KW-0378">Hydrolase</keyword>
<dbReference type="Proteomes" id="UP000663586">
    <property type="component" value="Chromosome"/>
</dbReference>
<accession>A0A897MS71</accession>
<name>A0A897MS71_9EURY</name>
<dbReference type="Gene3D" id="2.30.40.10">
    <property type="entry name" value="Urease, subunit C, domain 1"/>
    <property type="match status" value="1"/>
</dbReference>
<gene>
    <name evidence="2" type="ORF">AArcS_0581</name>
</gene>